<keyword evidence="1" id="KW-0732">Signal</keyword>
<reference evidence="2" key="1">
    <citation type="submission" date="2020-08" db="EMBL/GenBank/DDBJ databases">
        <title>Multicomponent nature underlies the extraordinary mechanical properties of spider dragline silk.</title>
        <authorList>
            <person name="Kono N."/>
            <person name="Nakamura H."/>
            <person name="Mori M."/>
            <person name="Yoshida Y."/>
            <person name="Ohtoshi R."/>
            <person name="Malay A.D."/>
            <person name="Moran D.A.P."/>
            <person name="Tomita M."/>
            <person name="Numata K."/>
            <person name="Arakawa K."/>
        </authorList>
    </citation>
    <scope>NUCLEOTIDE SEQUENCE</scope>
</reference>
<comment type="caution">
    <text evidence="2">The sequence shown here is derived from an EMBL/GenBank/DDBJ whole genome shotgun (WGS) entry which is preliminary data.</text>
</comment>
<dbReference type="Proteomes" id="UP000887013">
    <property type="component" value="Unassembled WGS sequence"/>
</dbReference>
<protein>
    <recommendedName>
        <fullName evidence="4">Secreted protein</fullName>
    </recommendedName>
</protein>
<keyword evidence="3" id="KW-1185">Reference proteome</keyword>
<feature type="chain" id="PRO_5036499580" description="Secreted protein" evidence="1">
    <location>
        <begin position="28"/>
        <end position="133"/>
    </location>
</feature>
<dbReference type="AlphaFoldDB" id="A0A8X6TWG0"/>
<sequence length="133" mass="15032">MTHPVGLSMRIPRLFVLLMIGHPVTQTTTLTQKMYKNKTANGARRFRKLLACVCVDRGGIRSPIQLLPLHGCVANHEEREGSMDGQRHLFIPCSELFRKWQQSSSHLLLHGISWKKLLPVDKSVQLLHGCVAN</sequence>
<evidence type="ECO:0000313" key="3">
    <source>
        <dbReference type="Proteomes" id="UP000887013"/>
    </source>
</evidence>
<feature type="signal peptide" evidence="1">
    <location>
        <begin position="1"/>
        <end position="27"/>
    </location>
</feature>
<organism evidence="2 3">
    <name type="scientific">Nephila pilipes</name>
    <name type="common">Giant wood spider</name>
    <name type="synonym">Nephila maculata</name>
    <dbReference type="NCBI Taxonomy" id="299642"/>
    <lineage>
        <taxon>Eukaryota</taxon>
        <taxon>Metazoa</taxon>
        <taxon>Ecdysozoa</taxon>
        <taxon>Arthropoda</taxon>
        <taxon>Chelicerata</taxon>
        <taxon>Arachnida</taxon>
        <taxon>Araneae</taxon>
        <taxon>Araneomorphae</taxon>
        <taxon>Entelegynae</taxon>
        <taxon>Araneoidea</taxon>
        <taxon>Nephilidae</taxon>
        <taxon>Nephila</taxon>
    </lineage>
</organism>
<gene>
    <name evidence="2" type="ORF">NPIL_578031</name>
</gene>
<proteinExistence type="predicted"/>
<evidence type="ECO:0000313" key="2">
    <source>
        <dbReference type="EMBL" id="GFT53767.1"/>
    </source>
</evidence>
<accession>A0A8X6TWG0</accession>
<dbReference type="EMBL" id="BMAW01017409">
    <property type="protein sequence ID" value="GFT53767.1"/>
    <property type="molecule type" value="Genomic_DNA"/>
</dbReference>
<evidence type="ECO:0008006" key="4">
    <source>
        <dbReference type="Google" id="ProtNLM"/>
    </source>
</evidence>
<evidence type="ECO:0000256" key="1">
    <source>
        <dbReference type="SAM" id="SignalP"/>
    </source>
</evidence>
<name>A0A8X6TWG0_NEPPI</name>